<evidence type="ECO:0000256" key="10">
    <source>
        <dbReference type="RuleBase" id="RU000461"/>
    </source>
</evidence>
<evidence type="ECO:0000313" key="14">
    <source>
        <dbReference type="Proteomes" id="UP001162541"/>
    </source>
</evidence>
<dbReference type="PRINTS" id="PR00385">
    <property type="entry name" value="P450"/>
</dbReference>
<protein>
    <recommendedName>
        <fullName evidence="15">Cytochrome P450</fullName>
    </recommendedName>
</protein>
<dbReference type="Pfam" id="PF00067">
    <property type="entry name" value="p450"/>
    <property type="match status" value="1"/>
</dbReference>
<evidence type="ECO:0000256" key="2">
    <source>
        <dbReference type="ARBA" id="ARBA00022617"/>
    </source>
</evidence>
<dbReference type="GO" id="GO:0020037">
    <property type="term" value="F:heme binding"/>
    <property type="evidence" value="ECO:0007669"/>
    <property type="project" value="InterPro"/>
</dbReference>
<keyword evidence="2 9" id="KW-0349">Heme</keyword>
<proteinExistence type="inferred from homology"/>
<dbReference type="InterPro" id="IPR001128">
    <property type="entry name" value="Cyt_P450"/>
</dbReference>
<keyword evidence="8" id="KW-0472">Membrane</keyword>
<dbReference type="GO" id="GO:0005506">
    <property type="term" value="F:iron ion binding"/>
    <property type="evidence" value="ECO:0007669"/>
    <property type="project" value="InterPro"/>
</dbReference>
<comment type="subcellular location">
    <subcellularLocation>
        <location evidence="1">Membrane</location>
    </subcellularLocation>
</comment>
<reference evidence="11" key="2">
    <citation type="journal article" date="2019" name="Curr. Biol.">
        <title>Chromatin organization in early land plants reveals an ancestral association between H3K27me3, transposons, and constitutive heterochromatin.</title>
        <authorList>
            <person name="Montgomery S.A."/>
            <person name="Tanizawa Y."/>
            <person name="Galik B."/>
            <person name="Wang N."/>
            <person name="Ito T."/>
            <person name="Mochizuki T."/>
            <person name="Akimcheva S."/>
            <person name="Bowman J."/>
            <person name="Cognat V."/>
            <person name="Drouard L."/>
            <person name="Ekker H."/>
            <person name="Houng S."/>
            <person name="Kohchi T."/>
            <person name="Lin S."/>
            <person name="Liu L.D."/>
            <person name="Nakamura Y."/>
            <person name="Valeeva L.R."/>
            <person name="Shakirov E.V."/>
            <person name="Shippen D.E."/>
            <person name="Wei W."/>
            <person name="Yagura M."/>
            <person name="Yamaoka S."/>
            <person name="Yamato K.T."/>
            <person name="Liu C."/>
            <person name="Berger F."/>
        </authorList>
    </citation>
    <scope>NUCLEOTIDE SEQUENCE [LARGE SCALE GENOMIC DNA]</scope>
    <source>
        <strain evidence="11">Tak-1</strain>
    </source>
</reference>
<keyword evidence="10" id="KW-0503">Monooxygenase</keyword>
<keyword evidence="4 9" id="KW-0479">Metal-binding</keyword>
<organism evidence="12 13">
    <name type="scientific">Marchantia polymorpha subsp. ruderalis</name>
    <dbReference type="NCBI Taxonomy" id="1480154"/>
    <lineage>
        <taxon>Eukaryota</taxon>
        <taxon>Viridiplantae</taxon>
        <taxon>Streptophyta</taxon>
        <taxon>Embryophyta</taxon>
        <taxon>Marchantiophyta</taxon>
        <taxon>Marchantiopsida</taxon>
        <taxon>Marchantiidae</taxon>
        <taxon>Marchantiales</taxon>
        <taxon>Marchantiaceae</taxon>
        <taxon>Marchantia</taxon>
    </lineage>
</organism>
<dbReference type="EMBL" id="AP019868">
    <property type="protein sequence ID" value="BBN06605.1"/>
    <property type="molecule type" value="Genomic_DNA"/>
</dbReference>
<evidence type="ECO:0000256" key="8">
    <source>
        <dbReference type="ARBA" id="ARBA00023136"/>
    </source>
</evidence>
<keyword evidence="7 9" id="KW-0408">Iron</keyword>
<dbReference type="PROSITE" id="PS00086">
    <property type="entry name" value="CYTOCHROME_P450"/>
    <property type="match status" value="1"/>
</dbReference>
<reference evidence="12 13" key="1">
    <citation type="submission" date="2016-03" db="EMBL/GenBank/DDBJ databases">
        <title>Mechanisms controlling the formation of the plant cell surface in tip-growing cells are functionally conserved among land plants.</title>
        <authorList>
            <person name="Honkanen S."/>
            <person name="Jones V.A."/>
            <person name="Morieri G."/>
            <person name="Champion C."/>
            <person name="Hetherington A.J."/>
            <person name="Kelly S."/>
            <person name="Saint-Marcoux D."/>
            <person name="Proust H."/>
            <person name="Prescott H."/>
            <person name="Dolan L."/>
        </authorList>
    </citation>
    <scope>NUCLEOTIDE SEQUENCE [LARGE SCALE GENOMIC DNA]</scope>
    <source>
        <strain evidence="13">cv. Tak-1 and cv. Tak-2</strain>
        <tissue evidence="12">Whole gametophyte</tissue>
    </source>
</reference>
<dbReference type="PRINTS" id="PR00463">
    <property type="entry name" value="EP450I"/>
</dbReference>
<dbReference type="InterPro" id="IPR002401">
    <property type="entry name" value="Cyt_P450_E_grp-I"/>
</dbReference>
<sequence length="535" mass="60776">MAAGVSSLVFWTLSAAIFLNLVAYLVALLRVTMWNPYKLHRIMRQRGYGGPPLSWTMHNRDEAAEIFLHSRTVLKPIFGTVDHNIRHRVLPHYFEWSRRYGRRFVCSPRKASQCMLWAGTEAEVIREVLVNSKTGFFGKSQTSSSDALLGRGGLVLVTDFHEWSRQRRVVRPIFYAGKVKETGSIMMEVAKPWLAGLAKKVEENGAWTEVEMVQEIGMVTKDILSRAAFGSDYLQGRKGFDGQQKLKVLEFAHGGANALLRRLPTKINKEIRKTRELVTKTLTEIIQERRRSVESGQRTSYGDDLLGVILTDGEAHNANSKNTTKCTDEQLVDQCRTFFFAGHDTVQVSIAWTLVLLAHYPEWQDRIRQEVFDVLGHEDVELHAGTKLHKFNLLHQFVYETMRLYPPVPQIIRQVVKDGATLLGEPVPKSLDILIEPLSVHRNPEYWGADAEEFKPERFAKGISHACSHPYAYIPFGAGPRICVAQNQAMAEVLLITVLFLMKFRFKLSPSYKHSPIHCIVLEPSSGVQLLLQKL</sequence>
<dbReference type="PANTHER" id="PTHR24282">
    <property type="entry name" value="CYTOCHROME P450 FAMILY MEMBER"/>
    <property type="match status" value="1"/>
</dbReference>
<keyword evidence="5" id="KW-1133">Transmembrane helix</keyword>
<comment type="similarity">
    <text evidence="10">Belongs to the cytochrome P450 family.</text>
</comment>
<evidence type="ECO:0000256" key="9">
    <source>
        <dbReference type="PIRSR" id="PIRSR602401-1"/>
    </source>
</evidence>
<evidence type="ECO:0000256" key="1">
    <source>
        <dbReference type="ARBA" id="ARBA00004370"/>
    </source>
</evidence>
<name>A0A176VDP3_MARPO</name>
<dbReference type="InterPro" id="IPR050665">
    <property type="entry name" value="Cytochrome_P450_Monooxygen"/>
</dbReference>
<evidence type="ECO:0008006" key="15">
    <source>
        <dbReference type="Google" id="ProtNLM"/>
    </source>
</evidence>
<evidence type="ECO:0000313" key="12">
    <source>
        <dbReference type="EMBL" id="OAE18920.1"/>
    </source>
</evidence>
<dbReference type="AlphaFoldDB" id="A0A176VDP3"/>
<evidence type="ECO:0000256" key="4">
    <source>
        <dbReference type="ARBA" id="ARBA00022723"/>
    </source>
</evidence>
<dbReference type="SUPFAM" id="SSF48264">
    <property type="entry name" value="Cytochrome P450"/>
    <property type="match status" value="1"/>
</dbReference>
<dbReference type="GO" id="GO:0004497">
    <property type="term" value="F:monooxygenase activity"/>
    <property type="evidence" value="ECO:0007669"/>
    <property type="project" value="UniProtKB-KW"/>
</dbReference>
<accession>A0A176VDP3</accession>
<reference evidence="14" key="3">
    <citation type="journal article" date="2020" name="Curr. Biol.">
        <title>Chromatin organization in early land plants reveals an ancestral association between H3K27me3, transposons, and constitutive heterochromatin.</title>
        <authorList>
            <person name="Montgomery S.A."/>
            <person name="Tanizawa Y."/>
            <person name="Galik B."/>
            <person name="Wang N."/>
            <person name="Ito T."/>
            <person name="Mochizuki T."/>
            <person name="Akimcheva S."/>
            <person name="Bowman J.L."/>
            <person name="Cognat V."/>
            <person name="Marechal-Drouard L."/>
            <person name="Ekker H."/>
            <person name="Hong S.F."/>
            <person name="Kohchi T."/>
            <person name="Lin S.S."/>
            <person name="Liu L.D."/>
            <person name="Nakamura Y."/>
            <person name="Valeeva L.R."/>
            <person name="Shakirov E.V."/>
            <person name="Shippen D.E."/>
            <person name="Wei W.L."/>
            <person name="Yagura M."/>
            <person name="Yamaoka S."/>
            <person name="Yamato K.T."/>
            <person name="Liu C."/>
            <person name="Berger F."/>
        </authorList>
    </citation>
    <scope>NUCLEOTIDE SEQUENCE [LARGE SCALE GENOMIC DNA]</scope>
    <source>
        <strain evidence="14">Tak-1</strain>
    </source>
</reference>
<keyword evidence="13" id="KW-1185">Reference proteome</keyword>
<evidence type="ECO:0000313" key="11">
    <source>
        <dbReference type="EMBL" id="BBN06605.1"/>
    </source>
</evidence>
<dbReference type="InterPro" id="IPR017972">
    <property type="entry name" value="Cyt_P450_CS"/>
</dbReference>
<dbReference type="PANTHER" id="PTHR24282:SF258">
    <property type="entry name" value="CYTOCHROME P450"/>
    <property type="match status" value="1"/>
</dbReference>
<keyword evidence="6 10" id="KW-0560">Oxidoreductase</keyword>
<dbReference type="GO" id="GO:0016705">
    <property type="term" value="F:oxidoreductase activity, acting on paired donors, with incorporation or reduction of molecular oxygen"/>
    <property type="evidence" value="ECO:0007669"/>
    <property type="project" value="InterPro"/>
</dbReference>
<dbReference type="InterPro" id="IPR036396">
    <property type="entry name" value="Cyt_P450_sf"/>
</dbReference>
<evidence type="ECO:0000256" key="3">
    <source>
        <dbReference type="ARBA" id="ARBA00022692"/>
    </source>
</evidence>
<dbReference type="EMBL" id="LVLJ01003973">
    <property type="protein sequence ID" value="OAE18920.1"/>
    <property type="molecule type" value="Genomic_DNA"/>
</dbReference>
<gene>
    <name evidence="12" type="ORF">AXG93_1976s1260</name>
    <name evidence="11" type="ORF">Mp_3g22470</name>
</gene>
<keyword evidence="3" id="KW-0812">Transmembrane</keyword>
<evidence type="ECO:0000313" key="13">
    <source>
        <dbReference type="Proteomes" id="UP000077202"/>
    </source>
</evidence>
<dbReference type="Proteomes" id="UP000077202">
    <property type="component" value="Unassembled WGS sequence"/>
</dbReference>
<evidence type="ECO:0000256" key="5">
    <source>
        <dbReference type="ARBA" id="ARBA00022989"/>
    </source>
</evidence>
<dbReference type="GO" id="GO:0016020">
    <property type="term" value="C:membrane"/>
    <property type="evidence" value="ECO:0007669"/>
    <property type="project" value="UniProtKB-SubCell"/>
</dbReference>
<evidence type="ECO:0000256" key="7">
    <source>
        <dbReference type="ARBA" id="ARBA00023004"/>
    </source>
</evidence>
<feature type="binding site" description="axial binding residue" evidence="9">
    <location>
        <position position="483"/>
    </location>
    <ligand>
        <name>heme</name>
        <dbReference type="ChEBI" id="CHEBI:30413"/>
    </ligand>
    <ligandPart>
        <name>Fe</name>
        <dbReference type="ChEBI" id="CHEBI:18248"/>
    </ligandPart>
</feature>
<dbReference type="Proteomes" id="UP001162541">
    <property type="component" value="Chromosome 3"/>
</dbReference>
<evidence type="ECO:0000256" key="6">
    <source>
        <dbReference type="ARBA" id="ARBA00023002"/>
    </source>
</evidence>
<dbReference type="Gene3D" id="1.10.630.10">
    <property type="entry name" value="Cytochrome P450"/>
    <property type="match status" value="1"/>
</dbReference>
<comment type="cofactor">
    <cofactor evidence="9">
        <name>heme</name>
        <dbReference type="ChEBI" id="CHEBI:30413"/>
    </cofactor>
</comment>